<comment type="caution">
    <text evidence="1">The sequence shown here is derived from an EMBL/GenBank/DDBJ whole genome shotgun (WGS) entry which is preliminary data.</text>
</comment>
<evidence type="ECO:0000313" key="2">
    <source>
        <dbReference type="Proteomes" id="UP000887013"/>
    </source>
</evidence>
<dbReference type="Proteomes" id="UP000887013">
    <property type="component" value="Unassembled WGS sequence"/>
</dbReference>
<dbReference type="AlphaFoldDB" id="A0A8X6PHQ0"/>
<gene>
    <name evidence="1" type="ORF">NPIL_676261</name>
</gene>
<name>A0A8X6PHQ0_NEPPI</name>
<keyword evidence="2" id="KW-1185">Reference proteome</keyword>
<reference evidence="1" key="1">
    <citation type="submission" date="2020-08" db="EMBL/GenBank/DDBJ databases">
        <title>Multicomponent nature underlies the extraordinary mechanical properties of spider dragline silk.</title>
        <authorList>
            <person name="Kono N."/>
            <person name="Nakamura H."/>
            <person name="Mori M."/>
            <person name="Yoshida Y."/>
            <person name="Ohtoshi R."/>
            <person name="Malay A.D."/>
            <person name="Moran D.A.P."/>
            <person name="Tomita M."/>
            <person name="Numata K."/>
            <person name="Arakawa K."/>
        </authorList>
    </citation>
    <scope>NUCLEOTIDE SEQUENCE</scope>
</reference>
<sequence>MSIFSSLIYYNTENLQFLLFFLTLRLRKRNGPEERKINILLPHAFTRGGCSLYTATTSKVNIQNFTMIKDTRLSNMKISEKSISFSEDFPLYKIDPHLYRDANRQLEYWVIELHSVPPWELTGSPSYGNNNSPIKKICPKSTSTKS</sequence>
<accession>A0A8X6PHQ0</accession>
<dbReference type="EMBL" id="BMAW01116576">
    <property type="protein sequence ID" value="GFT71187.1"/>
    <property type="molecule type" value="Genomic_DNA"/>
</dbReference>
<protein>
    <submittedName>
        <fullName evidence="1">Uncharacterized protein</fullName>
    </submittedName>
</protein>
<evidence type="ECO:0000313" key="1">
    <source>
        <dbReference type="EMBL" id="GFT71187.1"/>
    </source>
</evidence>
<organism evidence="1 2">
    <name type="scientific">Nephila pilipes</name>
    <name type="common">Giant wood spider</name>
    <name type="synonym">Nephila maculata</name>
    <dbReference type="NCBI Taxonomy" id="299642"/>
    <lineage>
        <taxon>Eukaryota</taxon>
        <taxon>Metazoa</taxon>
        <taxon>Ecdysozoa</taxon>
        <taxon>Arthropoda</taxon>
        <taxon>Chelicerata</taxon>
        <taxon>Arachnida</taxon>
        <taxon>Araneae</taxon>
        <taxon>Araneomorphae</taxon>
        <taxon>Entelegynae</taxon>
        <taxon>Araneoidea</taxon>
        <taxon>Nephilidae</taxon>
        <taxon>Nephila</taxon>
    </lineage>
</organism>
<proteinExistence type="predicted"/>